<feature type="signal peptide" evidence="1">
    <location>
        <begin position="1"/>
        <end position="25"/>
    </location>
</feature>
<proteinExistence type="predicted"/>
<accession>A0A4S2F3R5</accession>
<sequence length="121" mass="12940">MRNKHLIPLVAASFLMALSPCMAIAQPIATSVSTAESITRRPAMHLTDTVNLGDVNVTVTYSVVSGRISGILSKSYAIIGAGISNVNINVYIQEHGARAQVVATYHKNGFGTKTAFNYIYP</sequence>
<keyword evidence="1" id="KW-0732">Signal</keyword>
<dbReference type="EMBL" id="SRYE01000001">
    <property type="protein sequence ID" value="TGY63102.1"/>
    <property type="molecule type" value="Genomic_DNA"/>
</dbReference>
<evidence type="ECO:0000313" key="3">
    <source>
        <dbReference type="Proteomes" id="UP000310263"/>
    </source>
</evidence>
<comment type="caution">
    <text evidence="2">The sequence shown here is derived from an EMBL/GenBank/DDBJ whole genome shotgun (WGS) entry which is preliminary data.</text>
</comment>
<dbReference type="AlphaFoldDB" id="A0A4S2F3R5"/>
<dbReference type="Proteomes" id="UP000310263">
    <property type="component" value="Unassembled WGS sequence"/>
</dbReference>
<name>A0A4S2F3R5_9ACTN</name>
<dbReference type="RefSeq" id="WP_136011727.1">
    <property type="nucleotide sequence ID" value="NZ_SRYE01000001.1"/>
</dbReference>
<reference evidence="2 3" key="1">
    <citation type="submission" date="2019-04" db="EMBL/GenBank/DDBJ databases">
        <title>Microbes associate with the intestines of laboratory mice.</title>
        <authorList>
            <person name="Navarre W."/>
            <person name="Wong E."/>
            <person name="Huang K."/>
            <person name="Tropini C."/>
            <person name="Ng K."/>
            <person name="Yu B."/>
        </authorList>
    </citation>
    <scope>NUCLEOTIDE SEQUENCE [LARGE SCALE GENOMIC DNA]</scope>
    <source>
        <strain evidence="2 3">NM07_P-09</strain>
    </source>
</reference>
<evidence type="ECO:0000256" key="1">
    <source>
        <dbReference type="SAM" id="SignalP"/>
    </source>
</evidence>
<gene>
    <name evidence="2" type="ORF">E5334_00865</name>
</gene>
<protein>
    <submittedName>
        <fullName evidence="2">Uncharacterized protein</fullName>
    </submittedName>
</protein>
<organism evidence="2 3">
    <name type="scientific">Muricaecibacterium torontonense</name>
    <dbReference type="NCBI Taxonomy" id="3032871"/>
    <lineage>
        <taxon>Bacteria</taxon>
        <taxon>Bacillati</taxon>
        <taxon>Actinomycetota</taxon>
        <taxon>Coriobacteriia</taxon>
        <taxon>Coriobacteriales</taxon>
        <taxon>Atopobiaceae</taxon>
        <taxon>Muricaecibacterium</taxon>
    </lineage>
</organism>
<evidence type="ECO:0000313" key="2">
    <source>
        <dbReference type="EMBL" id="TGY63102.1"/>
    </source>
</evidence>
<feature type="chain" id="PRO_5021032818" evidence="1">
    <location>
        <begin position="26"/>
        <end position="121"/>
    </location>
</feature>
<keyword evidence="3" id="KW-1185">Reference proteome</keyword>